<comment type="caution">
    <text evidence="2">The sequence shown here is derived from an EMBL/GenBank/DDBJ whole genome shotgun (WGS) entry which is preliminary data.</text>
</comment>
<protein>
    <submittedName>
        <fullName evidence="2">Uncharacterized protein</fullName>
    </submittedName>
</protein>
<keyword evidence="1" id="KW-0812">Transmembrane</keyword>
<keyword evidence="1" id="KW-1133">Transmembrane helix</keyword>
<keyword evidence="1" id="KW-0472">Membrane</keyword>
<feature type="transmembrane region" description="Helical" evidence="1">
    <location>
        <begin position="124"/>
        <end position="143"/>
    </location>
</feature>
<evidence type="ECO:0000313" key="3">
    <source>
        <dbReference type="Proteomes" id="UP001139365"/>
    </source>
</evidence>
<dbReference type="Proteomes" id="UP001139365">
    <property type="component" value="Unassembled WGS sequence"/>
</dbReference>
<name>A0AAE3JZK7_9BACT</name>
<dbReference type="AlphaFoldDB" id="A0AAE3JZK7"/>
<evidence type="ECO:0000313" key="2">
    <source>
        <dbReference type="EMBL" id="MCI5755326.1"/>
    </source>
</evidence>
<evidence type="ECO:0000256" key="1">
    <source>
        <dbReference type="SAM" id="Phobius"/>
    </source>
</evidence>
<accession>A0AAE3JZK7</accession>
<sequence length="149" mass="16020">MKTAKNSAENPGTVDLDAAKKAASLLESEYGAKDISVQCLYSRDYFGKYLIIYSSVGEYIVPFCYRPDFTGLENGKLYPAAGLGKILVENLPSDPTNWFPEEIVNDGAKAPAQPGVGFGIDNPAVYLPAVLIPALAGIGAVIYRKRRTA</sequence>
<gene>
    <name evidence="2" type="ORF">MR241_03410</name>
</gene>
<dbReference type="EMBL" id="JALEMU010000055">
    <property type="protein sequence ID" value="MCI5755326.1"/>
    <property type="molecule type" value="Genomic_DNA"/>
</dbReference>
<organism evidence="2 3">
    <name type="scientific">Candidatus Colimorpha enterica</name>
    <dbReference type="NCBI Taxonomy" id="3083063"/>
    <lineage>
        <taxon>Bacteria</taxon>
        <taxon>Pseudomonadati</taxon>
        <taxon>Bacteroidota</taxon>
        <taxon>Bacteroidia</taxon>
        <taxon>Bacteroidales</taxon>
        <taxon>Candidatus Colimorpha</taxon>
    </lineage>
</organism>
<reference evidence="2 3" key="1">
    <citation type="submission" date="2022-03" db="EMBL/GenBank/DDBJ databases">
        <title>Metagenome-assembled genomes from swine fecal metagenomes.</title>
        <authorList>
            <person name="Holman D.B."/>
            <person name="Kommadath A."/>
        </authorList>
    </citation>
    <scope>NUCLEOTIDE SEQUENCE [LARGE SCALE GENOMIC DNA]</scope>
    <source>
        <strain evidence="2">SUG147</strain>
    </source>
</reference>
<proteinExistence type="predicted"/>